<keyword evidence="2" id="KW-1185">Reference proteome</keyword>
<dbReference type="RefSeq" id="WP_188650628.1">
    <property type="nucleotide sequence ID" value="NZ_BMNR01000002.1"/>
</dbReference>
<sequence length="230" mass="27496">MYKEHPEIKTPNRETVIWRYLDLWKFLDLLDSNKLYLSRADKFEDDVFEGRVPKREVSELEKNHPLKRVDNFSERTLKKCHYISSWSKEENETYPLWKVYSDYRSAIAIKSTIGSLIDSIEHSEGDQYIGLVKYINPKAPYFFKGNMFQLFLEKREYFKFENEVRLITILDYKNTEELLLLPEGIRIKTNINTLIEEIYLAPKANQNFKSLIELKLKSIDLMKKVNYSDI</sequence>
<accession>A0A8J3BIP3</accession>
<dbReference type="Proteomes" id="UP000612329">
    <property type="component" value="Unassembled WGS sequence"/>
</dbReference>
<protein>
    <recommendedName>
        <fullName evidence="3">DUF2971 domain-containing protein</fullName>
    </recommendedName>
</protein>
<evidence type="ECO:0000313" key="1">
    <source>
        <dbReference type="EMBL" id="GGK17629.1"/>
    </source>
</evidence>
<organism evidence="1 2">
    <name type="scientific">Yeosuana aromativorans</name>
    <dbReference type="NCBI Taxonomy" id="288019"/>
    <lineage>
        <taxon>Bacteria</taxon>
        <taxon>Pseudomonadati</taxon>
        <taxon>Bacteroidota</taxon>
        <taxon>Flavobacteriia</taxon>
        <taxon>Flavobacteriales</taxon>
        <taxon>Flavobacteriaceae</taxon>
        <taxon>Yeosuana</taxon>
    </lineage>
</organism>
<gene>
    <name evidence="1" type="ORF">GCM10007962_09810</name>
</gene>
<evidence type="ECO:0008006" key="3">
    <source>
        <dbReference type="Google" id="ProtNLM"/>
    </source>
</evidence>
<reference evidence="1" key="2">
    <citation type="submission" date="2020-09" db="EMBL/GenBank/DDBJ databases">
        <authorList>
            <person name="Sun Q."/>
            <person name="Ohkuma M."/>
        </authorList>
    </citation>
    <scope>NUCLEOTIDE SEQUENCE</scope>
    <source>
        <strain evidence="1">JCM 12862</strain>
    </source>
</reference>
<dbReference type="EMBL" id="BMNR01000002">
    <property type="protein sequence ID" value="GGK17629.1"/>
    <property type="molecule type" value="Genomic_DNA"/>
</dbReference>
<reference evidence="1" key="1">
    <citation type="journal article" date="2014" name="Int. J. Syst. Evol. Microbiol.">
        <title>Complete genome sequence of Corynebacterium casei LMG S-19264T (=DSM 44701T), isolated from a smear-ripened cheese.</title>
        <authorList>
            <consortium name="US DOE Joint Genome Institute (JGI-PGF)"/>
            <person name="Walter F."/>
            <person name="Albersmeier A."/>
            <person name="Kalinowski J."/>
            <person name="Ruckert C."/>
        </authorList>
    </citation>
    <scope>NUCLEOTIDE SEQUENCE</scope>
    <source>
        <strain evidence="1">JCM 12862</strain>
    </source>
</reference>
<name>A0A8J3BIP3_9FLAO</name>
<comment type="caution">
    <text evidence="1">The sequence shown here is derived from an EMBL/GenBank/DDBJ whole genome shotgun (WGS) entry which is preliminary data.</text>
</comment>
<evidence type="ECO:0000313" key="2">
    <source>
        <dbReference type="Proteomes" id="UP000612329"/>
    </source>
</evidence>
<dbReference type="AlphaFoldDB" id="A0A8J3BIP3"/>
<proteinExistence type="predicted"/>